<gene>
    <name evidence="4" type="ORF">pdam_00000710</name>
</gene>
<dbReference type="Proteomes" id="UP000275408">
    <property type="component" value="Unassembled WGS sequence"/>
</dbReference>
<keyword evidence="5" id="KW-1185">Reference proteome</keyword>
<comment type="similarity">
    <text evidence="1">Belongs to the transferase hexapeptide repeat family.</text>
</comment>
<dbReference type="Gene3D" id="3.90.550.10">
    <property type="entry name" value="Spore Coat Polysaccharide Biosynthesis Protein SpsA, Chain A"/>
    <property type="match status" value="2"/>
</dbReference>
<evidence type="ECO:0000313" key="4">
    <source>
        <dbReference type="EMBL" id="RMX46401.1"/>
    </source>
</evidence>
<dbReference type="PANTHER" id="PTHR22572">
    <property type="entry name" value="SUGAR-1-PHOSPHATE GUANYL TRANSFERASE"/>
    <property type="match status" value="1"/>
</dbReference>
<proteinExistence type="inferred from homology"/>
<dbReference type="Gene3D" id="2.160.10.10">
    <property type="entry name" value="Hexapeptide repeat proteins"/>
    <property type="match status" value="1"/>
</dbReference>
<sequence>MIKVVILIGGPMKGTRFRPLSLELPKPLFPIGGFPVVYHHIEACKKIPDLKEIILIGFYQSSESLSRFIQNAQQEFNIPIRYLQEFQPLGTAGGIYHFRDQIAMGDPEAFLVLNADIIGDYPLIDFVLHYVEKPETFVSEIINCGIYIFSPAALFKLMGEIIQKNYQKMSEEPFPGNVESVRMGEDVLATLASAGSLYAFKSTSFWSSIKNAGSAIYANRNVLAMYHKTHPDLLAQSGKGQPHIRGDVYIHPSAIVHPSAVLGPNVSVGSNVVIGAGARVRETILLDGAELKDHCCILYSIIGWNCSIGMWSRVEGSRCDPNPNEEFSRPDGESLFGEDGKLTPSITILGRNVTIPGEVIVLNSIVLPHKDLGQSYKNEIIL</sequence>
<dbReference type="AlphaFoldDB" id="A0A3M6TYH6"/>
<dbReference type="InterPro" id="IPR056729">
    <property type="entry name" value="GMPPB_C"/>
</dbReference>
<feature type="domain" description="Nucleotidyl transferase" evidence="2">
    <location>
        <begin position="3"/>
        <end position="125"/>
    </location>
</feature>
<dbReference type="OrthoDB" id="285674at2759"/>
<comment type="caution">
    <text evidence="4">The sequence shown here is derived from an EMBL/GenBank/DDBJ whole genome shotgun (WGS) entry which is preliminary data.</text>
</comment>
<dbReference type="CDD" id="cd06428">
    <property type="entry name" value="M1P_guanylylT_A_like_N"/>
    <property type="match status" value="1"/>
</dbReference>
<dbReference type="InterPro" id="IPR005835">
    <property type="entry name" value="NTP_transferase_dom"/>
</dbReference>
<dbReference type="STRING" id="46731.A0A3M6TYH6"/>
<evidence type="ECO:0000313" key="5">
    <source>
        <dbReference type="Proteomes" id="UP000275408"/>
    </source>
</evidence>
<dbReference type="InterPro" id="IPR029044">
    <property type="entry name" value="Nucleotide-diphossugar_trans"/>
</dbReference>
<evidence type="ECO:0000256" key="1">
    <source>
        <dbReference type="ARBA" id="ARBA00007274"/>
    </source>
</evidence>
<reference evidence="4 5" key="1">
    <citation type="journal article" date="2018" name="Sci. Rep.">
        <title>Comparative analysis of the Pocillopora damicornis genome highlights role of immune system in coral evolution.</title>
        <authorList>
            <person name="Cunning R."/>
            <person name="Bay R.A."/>
            <person name="Gillette P."/>
            <person name="Baker A.C."/>
            <person name="Traylor-Knowles N."/>
        </authorList>
    </citation>
    <scope>NUCLEOTIDE SEQUENCE [LARGE SCALE GENOMIC DNA]</scope>
    <source>
        <strain evidence="4">RSMAS</strain>
        <tissue evidence="4">Whole animal</tissue>
    </source>
</reference>
<accession>A0A3M6TYH6</accession>
<name>A0A3M6TYH6_POCDA</name>
<evidence type="ECO:0000259" key="3">
    <source>
        <dbReference type="Pfam" id="PF25087"/>
    </source>
</evidence>
<dbReference type="Pfam" id="PF00483">
    <property type="entry name" value="NTP_transferase"/>
    <property type="match status" value="1"/>
</dbReference>
<dbReference type="SUPFAM" id="SSF53448">
    <property type="entry name" value="Nucleotide-diphospho-sugar transferases"/>
    <property type="match status" value="1"/>
</dbReference>
<evidence type="ECO:0000259" key="2">
    <source>
        <dbReference type="Pfam" id="PF00483"/>
    </source>
</evidence>
<protein>
    <submittedName>
        <fullName evidence="4">Uncharacterized protein</fullName>
    </submittedName>
</protein>
<dbReference type="Pfam" id="PF25087">
    <property type="entry name" value="GMPPB_C"/>
    <property type="match status" value="1"/>
</dbReference>
<dbReference type="InterPro" id="IPR050486">
    <property type="entry name" value="Mannose-1P_guanyltransferase"/>
</dbReference>
<dbReference type="EMBL" id="RCHS01002704">
    <property type="protein sequence ID" value="RMX46401.1"/>
    <property type="molecule type" value="Genomic_DNA"/>
</dbReference>
<feature type="domain" description="Mannose-1-phosphate guanyltransferase C-terminal" evidence="3">
    <location>
        <begin position="244"/>
        <end position="381"/>
    </location>
</feature>
<organism evidence="4 5">
    <name type="scientific">Pocillopora damicornis</name>
    <name type="common">Cauliflower coral</name>
    <name type="synonym">Millepora damicornis</name>
    <dbReference type="NCBI Taxonomy" id="46731"/>
    <lineage>
        <taxon>Eukaryota</taxon>
        <taxon>Metazoa</taxon>
        <taxon>Cnidaria</taxon>
        <taxon>Anthozoa</taxon>
        <taxon>Hexacorallia</taxon>
        <taxon>Scleractinia</taxon>
        <taxon>Astrocoeniina</taxon>
        <taxon>Pocilloporidae</taxon>
        <taxon>Pocillopora</taxon>
    </lineage>
</organism>